<dbReference type="PANTHER" id="PTHR46268">
    <property type="entry name" value="STRESS RESPONSE PROTEIN NHAX"/>
    <property type="match status" value="1"/>
</dbReference>
<evidence type="ECO:0000259" key="2">
    <source>
        <dbReference type="Pfam" id="PF00582"/>
    </source>
</evidence>
<dbReference type="AlphaFoldDB" id="A0A2S5JHF4"/>
<evidence type="ECO:0000313" key="3">
    <source>
        <dbReference type="EMBL" id="PPB80944.1"/>
    </source>
</evidence>
<dbReference type="Pfam" id="PF00582">
    <property type="entry name" value="Usp"/>
    <property type="match status" value="1"/>
</dbReference>
<dbReference type="RefSeq" id="WP_104070715.1">
    <property type="nucleotide sequence ID" value="NZ_PRDS01000004.1"/>
</dbReference>
<comment type="similarity">
    <text evidence="1">Belongs to the universal stress protein A family.</text>
</comment>
<evidence type="ECO:0000313" key="4">
    <source>
        <dbReference type="Proteomes" id="UP000239736"/>
    </source>
</evidence>
<dbReference type="InterPro" id="IPR014729">
    <property type="entry name" value="Rossmann-like_a/b/a_fold"/>
</dbReference>
<dbReference type="PRINTS" id="PR01438">
    <property type="entry name" value="UNVRSLSTRESS"/>
</dbReference>
<dbReference type="Proteomes" id="UP000239736">
    <property type="component" value="Unassembled WGS sequence"/>
</dbReference>
<keyword evidence="4" id="KW-1185">Reference proteome</keyword>
<evidence type="ECO:0000256" key="1">
    <source>
        <dbReference type="ARBA" id="ARBA00008791"/>
    </source>
</evidence>
<dbReference type="PANTHER" id="PTHR46268:SF6">
    <property type="entry name" value="UNIVERSAL STRESS PROTEIN UP12"/>
    <property type="match status" value="1"/>
</dbReference>
<dbReference type="CDD" id="cd00293">
    <property type="entry name" value="USP-like"/>
    <property type="match status" value="1"/>
</dbReference>
<sequence>MYQHVLIPVALDHESVLPRKLEIARRLQEPGGRITVMTVLEDVPAFVSEFIDVKPPKNLSERVRQRLLQATGDLPNVEAVVIRGRAGLAIAEYARENGVDLIIVGAQKPGVQDYLLGSTAARVSRRAPCSVFIMR</sequence>
<name>A0A2S5JHF4_9RHOB</name>
<comment type="caution">
    <text evidence="3">The sequence shown here is derived from an EMBL/GenBank/DDBJ whole genome shotgun (WGS) entry which is preliminary data.</text>
</comment>
<feature type="domain" description="UspA" evidence="2">
    <location>
        <begin position="1"/>
        <end position="135"/>
    </location>
</feature>
<proteinExistence type="inferred from homology"/>
<accession>A0A2S5JHF4</accession>
<protein>
    <submittedName>
        <fullName evidence="3">Nucleotide-binding universal stress UspA family protein</fullName>
    </submittedName>
</protein>
<dbReference type="EMBL" id="PRDS01000004">
    <property type="protein sequence ID" value="PPB80944.1"/>
    <property type="molecule type" value="Genomic_DNA"/>
</dbReference>
<dbReference type="OrthoDB" id="9792500at2"/>
<gene>
    <name evidence="3" type="ORF">LV82_01677</name>
</gene>
<dbReference type="Gene3D" id="3.40.50.620">
    <property type="entry name" value="HUPs"/>
    <property type="match status" value="1"/>
</dbReference>
<dbReference type="InterPro" id="IPR006015">
    <property type="entry name" value="Universal_stress_UspA"/>
</dbReference>
<dbReference type="InterPro" id="IPR006016">
    <property type="entry name" value="UspA"/>
</dbReference>
<dbReference type="SUPFAM" id="SSF52402">
    <property type="entry name" value="Adenine nucleotide alpha hydrolases-like"/>
    <property type="match status" value="1"/>
</dbReference>
<reference evidence="3 4" key="1">
    <citation type="submission" date="2018-01" db="EMBL/GenBank/DDBJ databases">
        <title>Genomic Encyclopedia of Archaeal and Bacterial Type Strains, Phase II (KMG-II): from individual species to whole genera.</title>
        <authorList>
            <person name="Goeker M."/>
        </authorList>
    </citation>
    <scope>NUCLEOTIDE SEQUENCE [LARGE SCALE GENOMIC DNA]</scope>
    <source>
        <strain evidence="3 4">DSM 12048</strain>
    </source>
</reference>
<organism evidence="3 4">
    <name type="scientific">Albidovulum inexpectatum</name>
    <dbReference type="NCBI Taxonomy" id="196587"/>
    <lineage>
        <taxon>Bacteria</taxon>
        <taxon>Pseudomonadati</taxon>
        <taxon>Pseudomonadota</taxon>
        <taxon>Alphaproteobacteria</taxon>
        <taxon>Rhodobacterales</taxon>
        <taxon>Paracoccaceae</taxon>
        <taxon>Albidovulum</taxon>
    </lineage>
</organism>